<sequence length="665" mass="71909">MKLHQSIKPSTYPVSHHLQPLSRVLTLSAFTMAMVSLNLSLSLAATAATTVTKPSTTKTTPTKTTTKTTTTTTTKTTKTTSSPTKNANKPPVKTSAKTSAKTSVKTSVKTTPTAPTTKPTSRLQPSTSGDTAEFTPIINTPPNPEPVLNTSPVMDAPSADTPSKKTATRANEVKGGKAAGLSYDPTINNGVPYPPSYGLDVPSNLTLAQAQQYLVKVSPKVAADNAAIVSNELRAESTKGLNKPIVYLGASATHVHVDNNIDTTGIKNNLANAIDNAVNNNIGSLPITLPLPTTPADIGGLITDPIPNSIPVNISKNNTSANITVLWSAYNGHKTEAVTSLLNGMTDESRADADLSLDEQYTTLTKRYFQTQLAIMAAYLRADALNAIRATDHAAQRALDVGLISKVERLEAKKALADAEYENSKALNDAELAMTALQRLLRTPYFIKPTSPLFVSTKPLPPLSYFQQQAKMHHPGFDKVAAKYNQAKALHEFSESAYKPNVTVFGRSEIDADPNWIAGVSANWKLWGGVDRRTSTQSSLAKLHQAEFSQVDVNDNIMLLVEKNWQTVNNARDNFIALNTNIELASEMLRFRQLGFKEGVNTAVEVMQAEANLEKAKTEQAKAANDYVQAMADLMQSCGTPLEFNRYMQAADVKLPAIYFEHRKN</sequence>
<protein>
    <submittedName>
        <fullName evidence="10">TolC family protein</fullName>
    </submittedName>
</protein>
<proteinExistence type="inferred from homology"/>
<dbReference type="GO" id="GO:0015562">
    <property type="term" value="F:efflux transmembrane transporter activity"/>
    <property type="evidence" value="ECO:0007669"/>
    <property type="project" value="InterPro"/>
</dbReference>
<dbReference type="GO" id="GO:1990281">
    <property type="term" value="C:efflux pump complex"/>
    <property type="evidence" value="ECO:0007669"/>
    <property type="project" value="TreeGrafter"/>
</dbReference>
<evidence type="ECO:0000256" key="6">
    <source>
        <dbReference type="ARBA" id="ARBA00023136"/>
    </source>
</evidence>
<organism evidence="10">
    <name type="scientific">Faucicola osloensis</name>
    <name type="common">Moraxella osloensis</name>
    <dbReference type="NCBI Taxonomy" id="34062"/>
    <lineage>
        <taxon>Bacteria</taxon>
        <taxon>Pseudomonadati</taxon>
        <taxon>Pseudomonadota</taxon>
        <taxon>Gammaproteobacteria</taxon>
        <taxon>Moraxellales</taxon>
        <taxon>Moraxellaceae</taxon>
        <taxon>Faucicola</taxon>
    </lineage>
</organism>
<evidence type="ECO:0000256" key="9">
    <source>
        <dbReference type="SAM" id="SignalP"/>
    </source>
</evidence>
<evidence type="ECO:0000256" key="2">
    <source>
        <dbReference type="ARBA" id="ARBA00007613"/>
    </source>
</evidence>
<evidence type="ECO:0000256" key="5">
    <source>
        <dbReference type="ARBA" id="ARBA00022692"/>
    </source>
</evidence>
<keyword evidence="7" id="KW-0998">Cell outer membrane</keyword>
<dbReference type="InterPro" id="IPR051906">
    <property type="entry name" value="TolC-like"/>
</dbReference>
<keyword evidence="5" id="KW-0812">Transmembrane</keyword>
<name>A0A6P1KJM0_FAUOS</name>
<feature type="region of interest" description="Disordered" evidence="8">
    <location>
        <begin position="48"/>
        <end position="145"/>
    </location>
</feature>
<evidence type="ECO:0000256" key="7">
    <source>
        <dbReference type="ARBA" id="ARBA00023237"/>
    </source>
</evidence>
<reference evidence="10" key="1">
    <citation type="journal article" date="2020" name="Microbiol. Resour. Announc.">
        <title>Complete Genome Sequence of Moraxella osloensis Strain YV1, Isolated from an Australian Wastewater Treatment Plant.</title>
        <authorList>
            <person name="Batinovic S."/>
            <person name="Rice D.T.F."/>
            <person name="Seviour R.J."/>
            <person name="Petrovski S."/>
        </authorList>
    </citation>
    <scope>NUCLEOTIDE SEQUENCE</scope>
    <source>
        <strain evidence="10">YV1</strain>
    </source>
</reference>
<dbReference type="AlphaFoldDB" id="A0A6P1KJM0"/>
<dbReference type="GO" id="GO:0015288">
    <property type="term" value="F:porin activity"/>
    <property type="evidence" value="ECO:0007669"/>
    <property type="project" value="TreeGrafter"/>
</dbReference>
<keyword evidence="4" id="KW-1134">Transmembrane beta strand</keyword>
<feature type="chain" id="PRO_5026890518" evidence="9">
    <location>
        <begin position="48"/>
        <end position="665"/>
    </location>
</feature>
<dbReference type="PANTHER" id="PTHR30026">
    <property type="entry name" value="OUTER MEMBRANE PROTEIN TOLC"/>
    <property type="match status" value="1"/>
</dbReference>
<evidence type="ECO:0000256" key="8">
    <source>
        <dbReference type="SAM" id="MobiDB-lite"/>
    </source>
</evidence>
<gene>
    <name evidence="10" type="ORF">GSF12_00565</name>
</gene>
<dbReference type="SUPFAM" id="SSF56954">
    <property type="entry name" value="Outer membrane efflux proteins (OEP)"/>
    <property type="match status" value="1"/>
</dbReference>
<evidence type="ECO:0000256" key="3">
    <source>
        <dbReference type="ARBA" id="ARBA00022448"/>
    </source>
</evidence>
<dbReference type="GO" id="GO:0009279">
    <property type="term" value="C:cell outer membrane"/>
    <property type="evidence" value="ECO:0007669"/>
    <property type="project" value="UniProtKB-SubCell"/>
</dbReference>
<accession>A0A6P1KJM0</accession>
<dbReference type="InterPro" id="IPR003423">
    <property type="entry name" value="OMP_efflux"/>
</dbReference>
<evidence type="ECO:0000313" key="10">
    <source>
        <dbReference type="EMBL" id="QHG08545.1"/>
    </source>
</evidence>
<evidence type="ECO:0000256" key="1">
    <source>
        <dbReference type="ARBA" id="ARBA00004442"/>
    </source>
</evidence>
<dbReference type="Pfam" id="PF02321">
    <property type="entry name" value="OEP"/>
    <property type="match status" value="1"/>
</dbReference>
<keyword evidence="3" id="KW-0813">Transport</keyword>
<comment type="subcellular location">
    <subcellularLocation>
        <location evidence="1">Cell outer membrane</location>
    </subcellularLocation>
</comment>
<feature type="compositionally biased region" description="Low complexity" evidence="8">
    <location>
        <begin position="92"/>
        <end position="121"/>
    </location>
</feature>
<keyword evidence="9" id="KW-0732">Signal</keyword>
<dbReference type="EMBL" id="CP047226">
    <property type="protein sequence ID" value="QHG08545.1"/>
    <property type="molecule type" value="Genomic_DNA"/>
</dbReference>
<keyword evidence="6" id="KW-0472">Membrane</keyword>
<feature type="signal peptide" evidence="9">
    <location>
        <begin position="1"/>
        <end position="47"/>
    </location>
</feature>
<dbReference type="PANTHER" id="PTHR30026:SF5">
    <property type="entry name" value="ABC-TYPE EFFLUX SYSTEM SECRETIN COMPONENT"/>
    <property type="match status" value="1"/>
</dbReference>
<dbReference type="Gene3D" id="1.20.1600.10">
    <property type="entry name" value="Outer membrane efflux proteins (OEP)"/>
    <property type="match status" value="1"/>
</dbReference>
<feature type="compositionally biased region" description="Low complexity" evidence="8">
    <location>
        <begin position="48"/>
        <end position="85"/>
    </location>
</feature>
<evidence type="ECO:0000256" key="4">
    <source>
        <dbReference type="ARBA" id="ARBA00022452"/>
    </source>
</evidence>
<comment type="similarity">
    <text evidence="2">Belongs to the outer membrane factor (OMF) (TC 1.B.17) family.</text>
</comment>